<protein>
    <submittedName>
        <fullName evidence="4">Tetratricopeptide repeat protein</fullName>
    </submittedName>
</protein>
<dbReference type="SUPFAM" id="SSF48452">
    <property type="entry name" value="TPR-like"/>
    <property type="match status" value="1"/>
</dbReference>
<keyword evidence="2" id="KW-0802">TPR repeat</keyword>
<feature type="signal peptide" evidence="3">
    <location>
        <begin position="1"/>
        <end position="31"/>
    </location>
</feature>
<evidence type="ECO:0000313" key="4">
    <source>
        <dbReference type="EMBL" id="QUD89079.1"/>
    </source>
</evidence>
<dbReference type="KEGG" id="caul:KCG34_04110"/>
<dbReference type="EMBL" id="CP073078">
    <property type="protein sequence ID" value="QUD89079.1"/>
    <property type="molecule type" value="Genomic_DNA"/>
</dbReference>
<dbReference type="InterPro" id="IPR050498">
    <property type="entry name" value="Ycf3"/>
</dbReference>
<name>A0A975G1W5_9CAUL</name>
<dbReference type="SMART" id="SM00028">
    <property type="entry name" value="TPR"/>
    <property type="match status" value="6"/>
</dbReference>
<sequence length="306" mass="32494">MTSKRDAGLQPVGLILAVILAAWIAPGPASAAGATTARGLPVMGAVDTPAAKADQVERDRIAGVAAFEHGDFALATLFFKRVRQLDPANDEGMFLLGRAYLANGDASGAVDQFTNAIARNDKVEKYFYARGKAEMKLGKYAAAVADFNRDLELRDGKGSSTFFLSRADAYLGNGETDLAIKDYGQVAGDDGEVRLARLHRGIALARVGDIAGAIEDFNTAETMGRAGHTLDFDTFFYRGVVNQIGGDSAAALRDYRAAAEFKDPRRPLAQCLADAISGKRHGLFGGDPKECRNFDAAKALQSQPAA</sequence>
<feature type="chain" id="PRO_5037156398" evidence="3">
    <location>
        <begin position="32"/>
        <end position="306"/>
    </location>
</feature>
<dbReference type="RefSeq" id="WP_211939129.1">
    <property type="nucleotide sequence ID" value="NZ_CP073078.1"/>
</dbReference>
<dbReference type="AlphaFoldDB" id="A0A975G1W5"/>
<evidence type="ECO:0000256" key="3">
    <source>
        <dbReference type="SAM" id="SignalP"/>
    </source>
</evidence>
<evidence type="ECO:0000313" key="5">
    <source>
        <dbReference type="Proteomes" id="UP000676409"/>
    </source>
</evidence>
<organism evidence="4 5">
    <name type="scientific">Phenylobacterium montanum</name>
    <dbReference type="NCBI Taxonomy" id="2823693"/>
    <lineage>
        <taxon>Bacteria</taxon>
        <taxon>Pseudomonadati</taxon>
        <taxon>Pseudomonadota</taxon>
        <taxon>Alphaproteobacteria</taxon>
        <taxon>Caulobacterales</taxon>
        <taxon>Caulobacteraceae</taxon>
        <taxon>Phenylobacterium</taxon>
    </lineage>
</organism>
<reference evidence="4" key="1">
    <citation type="submission" date="2021-04" db="EMBL/GenBank/DDBJ databases">
        <title>The complete genome sequence of Caulobacter sp. S6.</title>
        <authorList>
            <person name="Tang Y."/>
            <person name="Ouyang W."/>
            <person name="Liu Q."/>
            <person name="Huang B."/>
            <person name="Guo Z."/>
            <person name="Lei P."/>
        </authorList>
    </citation>
    <scope>NUCLEOTIDE SEQUENCE</scope>
    <source>
        <strain evidence="4">S6</strain>
    </source>
</reference>
<keyword evidence="1" id="KW-0677">Repeat</keyword>
<keyword evidence="5" id="KW-1185">Reference proteome</keyword>
<dbReference type="InterPro" id="IPR011990">
    <property type="entry name" value="TPR-like_helical_dom_sf"/>
</dbReference>
<dbReference type="Proteomes" id="UP000676409">
    <property type="component" value="Chromosome"/>
</dbReference>
<gene>
    <name evidence="4" type="ORF">KCG34_04110</name>
</gene>
<accession>A0A975G1W5</accession>
<dbReference type="PANTHER" id="PTHR44858">
    <property type="entry name" value="TETRATRICOPEPTIDE REPEAT PROTEIN 6"/>
    <property type="match status" value="1"/>
</dbReference>
<dbReference type="Pfam" id="PF13432">
    <property type="entry name" value="TPR_16"/>
    <property type="match status" value="1"/>
</dbReference>
<evidence type="ECO:0000256" key="2">
    <source>
        <dbReference type="ARBA" id="ARBA00022803"/>
    </source>
</evidence>
<keyword evidence="3" id="KW-0732">Signal</keyword>
<dbReference type="Gene3D" id="1.25.40.10">
    <property type="entry name" value="Tetratricopeptide repeat domain"/>
    <property type="match status" value="2"/>
</dbReference>
<dbReference type="PANTHER" id="PTHR44858:SF1">
    <property type="entry name" value="UDP-N-ACETYLGLUCOSAMINE--PEPTIDE N-ACETYLGLUCOSAMINYLTRANSFERASE SPINDLY-RELATED"/>
    <property type="match status" value="1"/>
</dbReference>
<dbReference type="InterPro" id="IPR019734">
    <property type="entry name" value="TPR_rpt"/>
</dbReference>
<proteinExistence type="predicted"/>
<evidence type="ECO:0000256" key="1">
    <source>
        <dbReference type="ARBA" id="ARBA00022737"/>
    </source>
</evidence>
<dbReference type="Pfam" id="PF14559">
    <property type="entry name" value="TPR_19"/>
    <property type="match status" value="1"/>
</dbReference>